<dbReference type="GO" id="GO:0016787">
    <property type="term" value="F:hydrolase activity"/>
    <property type="evidence" value="ECO:0007669"/>
    <property type="project" value="UniProtKB-KW"/>
</dbReference>
<protein>
    <submittedName>
        <fullName evidence="4">Sigma-B regulation protein RsbU (Phosphoserine phosphatase)</fullName>
        <ecNumber evidence="4">3.1.3.3</ecNumber>
    </submittedName>
</protein>
<dbReference type="EC" id="3.1.3.3" evidence="4"/>
<dbReference type="Gene3D" id="3.40.50.2300">
    <property type="match status" value="1"/>
</dbReference>
<evidence type="ECO:0000259" key="3">
    <source>
        <dbReference type="PROSITE" id="PS50110"/>
    </source>
</evidence>
<dbReference type="InterPro" id="IPR036457">
    <property type="entry name" value="PPM-type-like_dom_sf"/>
</dbReference>
<evidence type="ECO:0000256" key="1">
    <source>
        <dbReference type="ARBA" id="ARBA00022801"/>
    </source>
</evidence>
<proteinExistence type="predicted"/>
<keyword evidence="1 4" id="KW-0378">Hydrolase</keyword>
<reference evidence="4 5" key="1">
    <citation type="submission" date="2023-07" db="EMBL/GenBank/DDBJ databases">
        <title>Genomic Encyclopedia of Type Strains, Phase IV (KMG-IV): sequencing the most valuable type-strain genomes for metagenomic binning, comparative biology and taxonomic classification.</title>
        <authorList>
            <person name="Goeker M."/>
        </authorList>
    </citation>
    <scope>NUCLEOTIDE SEQUENCE [LARGE SCALE GENOMIC DNA]</scope>
    <source>
        <strain evidence="4 5">DSM 23948</strain>
    </source>
</reference>
<dbReference type="Pfam" id="PF07228">
    <property type="entry name" value="SpoIIE"/>
    <property type="match status" value="1"/>
</dbReference>
<comment type="caution">
    <text evidence="2">Lacks conserved residue(s) required for the propagation of feature annotation.</text>
</comment>
<organism evidence="4 5">
    <name type="scientific">Anoxybacillus andreesenii</name>
    <dbReference type="NCBI Taxonomy" id="1325932"/>
    <lineage>
        <taxon>Bacteria</taxon>
        <taxon>Bacillati</taxon>
        <taxon>Bacillota</taxon>
        <taxon>Bacilli</taxon>
        <taxon>Bacillales</taxon>
        <taxon>Anoxybacillaceae</taxon>
        <taxon>Anoxybacillus</taxon>
    </lineage>
</organism>
<dbReference type="SMART" id="SM00331">
    <property type="entry name" value="PP2C_SIG"/>
    <property type="match status" value="1"/>
</dbReference>
<comment type="caution">
    <text evidence="4">The sequence shown here is derived from an EMBL/GenBank/DDBJ whole genome shotgun (WGS) entry which is preliminary data.</text>
</comment>
<dbReference type="PROSITE" id="PS50110">
    <property type="entry name" value="RESPONSE_REGULATORY"/>
    <property type="match status" value="1"/>
</dbReference>
<sequence>MSVLIIDKKGEDCELLRDYLHSMGISNIHFTVTTEETLKDLTESPTKAELIIYNYDPSSISKTQLMNCLGLLVELVDIPIILLTPLNDRSIVERAFERGIYDFIPEPIDYLHFKARIHASIKYQNETRLRKNNEYSFQTDLAIAKKIQRHALTPSLCSKNIQFDGINIPTNKLGGDMYSWYQIDENLYAVMLFDVMGHGIASSLVAMSIRSLLKGMMTRLIDPVSVMNELNRHVYELFADEDDMQSFLLTAIYVVIDIKNGQIQYVNAANPHGFIFGKFGEVIKLPSTTTILGLLPTINVHKKTLTLKGWHRIILYTDGLFALSDKNVLSSKLFNPYLTYDNFKALTSFTDDHYLHQRQHNDDITIVSITIDI</sequence>
<dbReference type="EMBL" id="JAUSTU010000006">
    <property type="protein sequence ID" value="MDQ0155424.1"/>
    <property type="molecule type" value="Genomic_DNA"/>
</dbReference>
<dbReference type="PANTHER" id="PTHR43156:SF14">
    <property type="entry name" value="PHOSPHOSERINE PHOSPHATASE RSBP"/>
    <property type="match status" value="1"/>
</dbReference>
<evidence type="ECO:0000313" key="5">
    <source>
        <dbReference type="Proteomes" id="UP001231362"/>
    </source>
</evidence>
<dbReference type="InterPro" id="IPR001789">
    <property type="entry name" value="Sig_transdc_resp-reg_receiver"/>
</dbReference>
<dbReference type="SUPFAM" id="SSF52172">
    <property type="entry name" value="CheY-like"/>
    <property type="match status" value="1"/>
</dbReference>
<keyword evidence="5" id="KW-1185">Reference proteome</keyword>
<dbReference type="InterPro" id="IPR011006">
    <property type="entry name" value="CheY-like_superfamily"/>
</dbReference>
<dbReference type="PANTHER" id="PTHR43156">
    <property type="entry name" value="STAGE II SPORULATION PROTEIN E-RELATED"/>
    <property type="match status" value="1"/>
</dbReference>
<accession>A0ABT9V394</accession>
<dbReference type="Proteomes" id="UP001231362">
    <property type="component" value="Unassembled WGS sequence"/>
</dbReference>
<name>A0ABT9V394_9BACL</name>
<dbReference type="InterPro" id="IPR001932">
    <property type="entry name" value="PPM-type_phosphatase-like_dom"/>
</dbReference>
<evidence type="ECO:0000256" key="2">
    <source>
        <dbReference type="PROSITE-ProRule" id="PRU00169"/>
    </source>
</evidence>
<feature type="domain" description="Response regulatory" evidence="3">
    <location>
        <begin position="2"/>
        <end position="121"/>
    </location>
</feature>
<dbReference type="RefSeq" id="WP_307149986.1">
    <property type="nucleotide sequence ID" value="NZ_JAUSTU010000006.1"/>
</dbReference>
<dbReference type="Gene3D" id="3.60.40.10">
    <property type="entry name" value="PPM-type phosphatase domain"/>
    <property type="match status" value="1"/>
</dbReference>
<evidence type="ECO:0000313" key="4">
    <source>
        <dbReference type="EMBL" id="MDQ0155424.1"/>
    </source>
</evidence>
<dbReference type="InterPro" id="IPR052016">
    <property type="entry name" value="Bact_Sigma-Reg"/>
</dbReference>
<dbReference type="SUPFAM" id="SSF81606">
    <property type="entry name" value="PP2C-like"/>
    <property type="match status" value="1"/>
</dbReference>
<gene>
    <name evidence="4" type="ORF">J2S07_001729</name>
</gene>